<dbReference type="HAMAP" id="MF_00715">
    <property type="entry name" value="SlyX"/>
    <property type="match status" value="1"/>
</dbReference>
<dbReference type="PANTHER" id="PTHR36508:SF1">
    <property type="entry name" value="PROTEIN SLYX"/>
    <property type="match status" value="1"/>
</dbReference>
<dbReference type="Pfam" id="PF04102">
    <property type="entry name" value="SlyX"/>
    <property type="match status" value="1"/>
</dbReference>
<accession>A0A432Z2B6</accession>
<evidence type="ECO:0000313" key="4">
    <source>
        <dbReference type="Proteomes" id="UP000287022"/>
    </source>
</evidence>
<dbReference type="EMBL" id="PIQE01000003">
    <property type="protein sequence ID" value="RUO72042.1"/>
    <property type="molecule type" value="Genomic_DNA"/>
</dbReference>
<reference evidence="4" key="1">
    <citation type="journal article" date="2018" name="Front. Microbiol.">
        <title>Genome-Based Analysis Reveals the Taxonomy and Diversity of the Family Idiomarinaceae.</title>
        <authorList>
            <person name="Liu Y."/>
            <person name="Lai Q."/>
            <person name="Shao Z."/>
        </authorList>
    </citation>
    <scope>NUCLEOTIDE SEQUENCE [LARGE SCALE GENOMIC DNA]</scope>
    <source>
        <strain evidence="4">c121</strain>
    </source>
</reference>
<proteinExistence type="inferred from homology"/>
<dbReference type="STRING" id="1122124.GCA_000423165_02004"/>
<dbReference type="AlphaFoldDB" id="A0A432Z2B6"/>
<dbReference type="InterPro" id="IPR007236">
    <property type="entry name" value="SlyX"/>
</dbReference>
<dbReference type="Proteomes" id="UP000287022">
    <property type="component" value="Unassembled WGS sequence"/>
</dbReference>
<dbReference type="Gene3D" id="1.20.5.300">
    <property type="match status" value="1"/>
</dbReference>
<organism evidence="3 4">
    <name type="scientific">Pseudidiomarina sediminum</name>
    <dbReference type="NCBI Taxonomy" id="431675"/>
    <lineage>
        <taxon>Bacteria</taxon>
        <taxon>Pseudomonadati</taxon>
        <taxon>Pseudomonadota</taxon>
        <taxon>Gammaproteobacteria</taxon>
        <taxon>Alteromonadales</taxon>
        <taxon>Idiomarinaceae</taxon>
        <taxon>Pseudidiomarina</taxon>
    </lineage>
</organism>
<gene>
    <name evidence="1" type="primary">slyX</name>
    <name evidence="3" type="ORF">CWI80_09575</name>
</gene>
<sequence>MAEKHTNAIITQIADLESRVAFQDDTIETLNQLVTQQFHQIQQLEHKLKLLGERFQQLQERNDDPSSTNPADEVPPHY</sequence>
<keyword evidence="4" id="KW-1185">Reference proteome</keyword>
<evidence type="ECO:0000313" key="3">
    <source>
        <dbReference type="EMBL" id="RUO72042.1"/>
    </source>
</evidence>
<dbReference type="RefSeq" id="WP_026860719.1">
    <property type="nucleotide sequence ID" value="NZ_JAHVIQ010000002.1"/>
</dbReference>
<dbReference type="PANTHER" id="PTHR36508">
    <property type="entry name" value="PROTEIN SLYX"/>
    <property type="match status" value="1"/>
</dbReference>
<feature type="region of interest" description="Disordered" evidence="2">
    <location>
        <begin position="58"/>
        <end position="78"/>
    </location>
</feature>
<evidence type="ECO:0000256" key="1">
    <source>
        <dbReference type="HAMAP-Rule" id="MF_00715"/>
    </source>
</evidence>
<comment type="caution">
    <text evidence="3">The sequence shown here is derived from an EMBL/GenBank/DDBJ whole genome shotgun (WGS) entry which is preliminary data.</text>
</comment>
<comment type="similarity">
    <text evidence="1">Belongs to the SlyX family.</text>
</comment>
<name>A0A432Z2B6_9GAMM</name>
<protein>
    <recommendedName>
        <fullName evidence="1">Protein SlyX homolog</fullName>
    </recommendedName>
</protein>
<evidence type="ECO:0000256" key="2">
    <source>
        <dbReference type="SAM" id="MobiDB-lite"/>
    </source>
</evidence>